<keyword evidence="9" id="KW-1185">Reference proteome</keyword>
<evidence type="ECO:0000256" key="1">
    <source>
        <dbReference type="ARBA" id="ARBA00022553"/>
    </source>
</evidence>
<dbReference type="SUPFAM" id="SSF46894">
    <property type="entry name" value="C-terminal effector domain of the bipartite response regulators"/>
    <property type="match status" value="1"/>
</dbReference>
<dbReference type="CDD" id="cd17535">
    <property type="entry name" value="REC_NarL-like"/>
    <property type="match status" value="1"/>
</dbReference>
<dbReference type="InterPro" id="IPR000792">
    <property type="entry name" value="Tscrpt_reg_LuxR_C"/>
</dbReference>
<evidence type="ECO:0000313" key="8">
    <source>
        <dbReference type="EMBL" id="TYL53039.1"/>
    </source>
</evidence>
<dbReference type="Pfam" id="PF00196">
    <property type="entry name" value="GerE"/>
    <property type="match status" value="1"/>
</dbReference>
<dbReference type="SMART" id="SM00421">
    <property type="entry name" value="HTH_LUXR"/>
    <property type="match status" value="1"/>
</dbReference>
<organism evidence="8 9">
    <name type="scientific">Agromyces mariniharenae</name>
    <dbReference type="NCBI Taxonomy" id="2604423"/>
    <lineage>
        <taxon>Bacteria</taxon>
        <taxon>Bacillati</taxon>
        <taxon>Actinomycetota</taxon>
        <taxon>Actinomycetes</taxon>
        <taxon>Micrococcales</taxon>
        <taxon>Microbacteriaceae</taxon>
        <taxon>Agromyces</taxon>
    </lineage>
</organism>
<dbReference type="Pfam" id="PF00072">
    <property type="entry name" value="Response_reg"/>
    <property type="match status" value="1"/>
</dbReference>
<dbReference type="InterPro" id="IPR001789">
    <property type="entry name" value="Sig_transdc_resp-reg_receiver"/>
</dbReference>
<proteinExistence type="predicted"/>
<evidence type="ECO:0000259" key="6">
    <source>
        <dbReference type="PROSITE" id="PS50043"/>
    </source>
</evidence>
<dbReference type="PROSITE" id="PS50110">
    <property type="entry name" value="RESPONSE_REGULATORY"/>
    <property type="match status" value="1"/>
</dbReference>
<keyword evidence="2" id="KW-0805">Transcription regulation</keyword>
<sequence length="245" mass="25592">MARARRAACGVVVTPPGDGGAPTGAGRAPRVLVADDHALVRSGVVGLLEAADLEVVGEAADGAAAVEAARMLRPDVVLMDIRMPGMDGIEATARIAATADAPRVLVLTTFDLDEYVYRALEAGASGFLLKDAPPERLVDGVRTVARGEALLAPALTRRLIERYLAAPAPGAASDPAPDLTPREREVWLLIARGLSNQEVGQRLFLSEATVKAHVTRLLAKLGVRDRVQAVVLAYESGLVLPGDAS</sequence>
<evidence type="ECO:0000313" key="9">
    <source>
        <dbReference type="Proteomes" id="UP000325243"/>
    </source>
</evidence>
<dbReference type="InterPro" id="IPR058245">
    <property type="entry name" value="NreC/VraR/RcsB-like_REC"/>
</dbReference>
<dbReference type="PRINTS" id="PR00038">
    <property type="entry name" value="HTHLUXR"/>
</dbReference>
<evidence type="ECO:0000259" key="7">
    <source>
        <dbReference type="PROSITE" id="PS50110"/>
    </source>
</evidence>
<dbReference type="InterPro" id="IPR039420">
    <property type="entry name" value="WalR-like"/>
</dbReference>
<evidence type="ECO:0000256" key="4">
    <source>
        <dbReference type="ARBA" id="ARBA00023163"/>
    </source>
</evidence>
<feature type="domain" description="HTH luxR-type" evidence="6">
    <location>
        <begin position="172"/>
        <end position="237"/>
    </location>
</feature>
<keyword evidence="3" id="KW-0238">DNA-binding</keyword>
<dbReference type="InterPro" id="IPR011006">
    <property type="entry name" value="CheY-like_superfamily"/>
</dbReference>
<protein>
    <submittedName>
        <fullName evidence="8">Response regulator transcription factor</fullName>
    </submittedName>
</protein>
<dbReference type="GO" id="GO:0003677">
    <property type="term" value="F:DNA binding"/>
    <property type="evidence" value="ECO:0007669"/>
    <property type="project" value="UniProtKB-KW"/>
</dbReference>
<dbReference type="SMART" id="SM00448">
    <property type="entry name" value="REC"/>
    <property type="match status" value="1"/>
</dbReference>
<dbReference type="PANTHER" id="PTHR43214">
    <property type="entry name" value="TWO-COMPONENT RESPONSE REGULATOR"/>
    <property type="match status" value="1"/>
</dbReference>
<feature type="domain" description="Response regulatory" evidence="7">
    <location>
        <begin position="30"/>
        <end position="145"/>
    </location>
</feature>
<evidence type="ECO:0000256" key="2">
    <source>
        <dbReference type="ARBA" id="ARBA00023015"/>
    </source>
</evidence>
<evidence type="ECO:0000256" key="3">
    <source>
        <dbReference type="ARBA" id="ARBA00023125"/>
    </source>
</evidence>
<name>A0A5S4V4T0_9MICO</name>
<reference evidence="8 9" key="1">
    <citation type="submission" date="2019-08" db="EMBL/GenBank/DDBJ databases">
        <authorList>
            <person name="Hu J."/>
        </authorList>
    </citation>
    <scope>NUCLEOTIDE SEQUENCE [LARGE SCALE GENOMIC DNA]</scope>
    <source>
        <strain evidence="8 9">NEAU-184</strain>
    </source>
</reference>
<dbReference type="AlphaFoldDB" id="A0A5S4V4T0"/>
<dbReference type="SUPFAM" id="SSF52172">
    <property type="entry name" value="CheY-like"/>
    <property type="match status" value="1"/>
</dbReference>
<dbReference type="PANTHER" id="PTHR43214:SF24">
    <property type="entry name" value="TRANSCRIPTIONAL REGULATORY PROTEIN NARL-RELATED"/>
    <property type="match status" value="1"/>
</dbReference>
<comment type="caution">
    <text evidence="8">The sequence shown here is derived from an EMBL/GenBank/DDBJ whole genome shotgun (WGS) entry which is preliminary data.</text>
</comment>
<dbReference type="PROSITE" id="PS50043">
    <property type="entry name" value="HTH_LUXR_2"/>
    <property type="match status" value="1"/>
</dbReference>
<dbReference type="Gene3D" id="3.40.50.2300">
    <property type="match status" value="1"/>
</dbReference>
<dbReference type="EMBL" id="VSSB01000001">
    <property type="protein sequence ID" value="TYL53039.1"/>
    <property type="molecule type" value="Genomic_DNA"/>
</dbReference>
<keyword evidence="1 5" id="KW-0597">Phosphoprotein</keyword>
<dbReference type="CDD" id="cd06170">
    <property type="entry name" value="LuxR_C_like"/>
    <property type="match status" value="1"/>
</dbReference>
<accession>A0A5S4V4T0</accession>
<dbReference type="InterPro" id="IPR016032">
    <property type="entry name" value="Sig_transdc_resp-reg_C-effctor"/>
</dbReference>
<dbReference type="PROSITE" id="PS00622">
    <property type="entry name" value="HTH_LUXR_1"/>
    <property type="match status" value="1"/>
</dbReference>
<dbReference type="GO" id="GO:0000160">
    <property type="term" value="P:phosphorelay signal transduction system"/>
    <property type="evidence" value="ECO:0007669"/>
    <property type="project" value="InterPro"/>
</dbReference>
<evidence type="ECO:0000256" key="5">
    <source>
        <dbReference type="PROSITE-ProRule" id="PRU00169"/>
    </source>
</evidence>
<keyword evidence="4" id="KW-0804">Transcription</keyword>
<gene>
    <name evidence="8" type="ORF">FYC51_04800</name>
</gene>
<feature type="modified residue" description="4-aspartylphosphate" evidence="5">
    <location>
        <position position="80"/>
    </location>
</feature>
<dbReference type="Proteomes" id="UP000325243">
    <property type="component" value="Unassembled WGS sequence"/>
</dbReference>
<dbReference type="GO" id="GO:0006355">
    <property type="term" value="P:regulation of DNA-templated transcription"/>
    <property type="evidence" value="ECO:0007669"/>
    <property type="project" value="InterPro"/>
</dbReference>